<dbReference type="NCBIfam" id="TIGR01726">
    <property type="entry name" value="HEQRo_perm_3TM"/>
    <property type="match status" value="1"/>
</dbReference>
<feature type="transmembrane region" description="Helical" evidence="10">
    <location>
        <begin position="307"/>
        <end position="327"/>
    </location>
</feature>
<accession>A0A165LPN4</accession>
<feature type="transmembrane region" description="Helical" evidence="10">
    <location>
        <begin position="466"/>
        <end position="487"/>
    </location>
</feature>
<dbReference type="Pfam" id="PF00528">
    <property type="entry name" value="BPD_transp_1"/>
    <property type="match status" value="1"/>
</dbReference>
<dbReference type="InterPro" id="IPR001638">
    <property type="entry name" value="Solute-binding_3/MltF_N"/>
</dbReference>
<reference evidence="13 14" key="1">
    <citation type="submission" date="2016-03" db="EMBL/GenBank/DDBJ databases">
        <title>Speciation and ecological success in dimly lit waters: horizontal gene transfer in a green sulfur bacteria bloom unveiled by metagenomic assembly.</title>
        <authorList>
            <person name="Llorens-Mares T."/>
            <person name="Liu Z."/>
            <person name="Allen L.Z."/>
            <person name="Rusch D.B."/>
            <person name="Craig M.T."/>
            <person name="Dupont C.L."/>
            <person name="Bryant D.A."/>
            <person name="Casamayor E.O."/>
        </authorList>
    </citation>
    <scope>NUCLEOTIDE SEQUENCE [LARGE SCALE GENOMIC DNA]</scope>
    <source>
        <strain evidence="13">CIII</strain>
    </source>
</reference>
<evidence type="ECO:0000256" key="2">
    <source>
        <dbReference type="ARBA" id="ARBA00004429"/>
    </source>
</evidence>
<dbReference type="InterPro" id="IPR035906">
    <property type="entry name" value="MetI-like_sf"/>
</dbReference>
<comment type="subcellular location">
    <subcellularLocation>
        <location evidence="2">Cell inner membrane</location>
        <topology evidence="2">Multi-pass membrane protein</topology>
    </subcellularLocation>
    <subcellularLocation>
        <location evidence="10">Cell membrane</location>
        <topology evidence="10">Multi-pass membrane protein</topology>
    </subcellularLocation>
</comment>
<dbReference type="Gene3D" id="3.40.190.10">
    <property type="entry name" value="Periplasmic binding protein-like II"/>
    <property type="match status" value="3"/>
</dbReference>
<keyword evidence="11" id="KW-0732">Signal</keyword>
<feature type="transmembrane region" description="Helical" evidence="10">
    <location>
        <begin position="404"/>
        <end position="424"/>
    </location>
</feature>
<evidence type="ECO:0000259" key="12">
    <source>
        <dbReference type="PROSITE" id="PS50928"/>
    </source>
</evidence>
<dbReference type="InterPro" id="IPR043429">
    <property type="entry name" value="ArtM/GltK/GlnP/TcyL/YhdX-like"/>
</dbReference>
<dbReference type="PANTHER" id="PTHR30614">
    <property type="entry name" value="MEMBRANE COMPONENT OF AMINO ACID ABC TRANSPORTER"/>
    <property type="match status" value="1"/>
</dbReference>
<evidence type="ECO:0000256" key="5">
    <source>
        <dbReference type="ARBA" id="ARBA00022475"/>
    </source>
</evidence>
<dbReference type="GO" id="GO:0006865">
    <property type="term" value="P:amino acid transport"/>
    <property type="evidence" value="ECO:0007669"/>
    <property type="project" value="UniProtKB-KW"/>
</dbReference>
<keyword evidence="9 10" id="KW-0472">Membrane</keyword>
<dbReference type="SUPFAM" id="SSF161098">
    <property type="entry name" value="MetI-like"/>
    <property type="match status" value="1"/>
</dbReference>
<evidence type="ECO:0000313" key="14">
    <source>
        <dbReference type="Proteomes" id="UP000076481"/>
    </source>
</evidence>
<proteinExistence type="inferred from homology"/>
<dbReference type="GO" id="GO:0022857">
    <property type="term" value="F:transmembrane transporter activity"/>
    <property type="evidence" value="ECO:0007669"/>
    <property type="project" value="InterPro"/>
</dbReference>
<dbReference type="AlphaFoldDB" id="A0A165LPN4"/>
<feature type="transmembrane region" description="Helical" evidence="10">
    <location>
        <begin position="371"/>
        <end position="392"/>
    </location>
</feature>
<comment type="function">
    <text evidence="1">Part of the binding-protein-dependent transport system for glutamine; probably responsible for the translocation of the substrate across the membrane.</text>
</comment>
<gene>
    <name evidence="13" type="ORF">A3K90_05010</name>
</gene>
<dbReference type="Gene3D" id="1.10.3720.10">
    <property type="entry name" value="MetI-like"/>
    <property type="match status" value="1"/>
</dbReference>
<keyword evidence="7" id="KW-0029">Amino-acid transport</keyword>
<dbReference type="InterPro" id="IPR000515">
    <property type="entry name" value="MetI-like"/>
</dbReference>
<evidence type="ECO:0000313" key="13">
    <source>
        <dbReference type="EMBL" id="KZK74272.1"/>
    </source>
</evidence>
<feature type="chain" id="PRO_5007861938" evidence="11">
    <location>
        <begin position="20"/>
        <end position="508"/>
    </location>
</feature>
<feature type="domain" description="ABC transmembrane type-1" evidence="12">
    <location>
        <begin position="303"/>
        <end position="491"/>
    </location>
</feature>
<dbReference type="SUPFAM" id="SSF53850">
    <property type="entry name" value="Periplasmic binding protein-like II"/>
    <property type="match status" value="2"/>
</dbReference>
<name>A0A165LPN4_PELLU</name>
<evidence type="ECO:0000256" key="10">
    <source>
        <dbReference type="RuleBase" id="RU363032"/>
    </source>
</evidence>
<keyword evidence="6 10" id="KW-0812">Transmembrane</keyword>
<evidence type="ECO:0000256" key="3">
    <source>
        <dbReference type="ARBA" id="ARBA00010072"/>
    </source>
</evidence>
<comment type="similarity">
    <text evidence="3">Belongs to the binding-protein-dependent transport system permease family. HisMQ subfamily.</text>
</comment>
<evidence type="ECO:0000256" key="6">
    <source>
        <dbReference type="ARBA" id="ARBA00022692"/>
    </source>
</evidence>
<evidence type="ECO:0000256" key="1">
    <source>
        <dbReference type="ARBA" id="ARBA00003159"/>
    </source>
</evidence>
<evidence type="ECO:0000256" key="9">
    <source>
        <dbReference type="ARBA" id="ARBA00023136"/>
    </source>
</evidence>
<dbReference type="InterPro" id="IPR010065">
    <property type="entry name" value="AA_ABC_transptr_permease_3TM"/>
</dbReference>
<evidence type="ECO:0000256" key="11">
    <source>
        <dbReference type="SAM" id="SignalP"/>
    </source>
</evidence>
<protein>
    <submittedName>
        <fullName evidence="13">ABC transporter substrate-binding protein</fullName>
    </submittedName>
</protein>
<dbReference type="PANTHER" id="PTHR30614:SF20">
    <property type="entry name" value="GLUTAMINE TRANSPORT SYSTEM PERMEASE PROTEIN GLNP"/>
    <property type="match status" value="1"/>
</dbReference>
<keyword evidence="4 10" id="KW-0813">Transport</keyword>
<dbReference type="CDD" id="cd06261">
    <property type="entry name" value="TM_PBP2"/>
    <property type="match status" value="1"/>
</dbReference>
<dbReference type="Proteomes" id="UP000076481">
    <property type="component" value="Unassembled WGS sequence"/>
</dbReference>
<dbReference type="SMART" id="SM00062">
    <property type="entry name" value="PBPb"/>
    <property type="match status" value="1"/>
</dbReference>
<dbReference type="Pfam" id="PF00497">
    <property type="entry name" value="SBP_bac_3"/>
    <property type="match status" value="1"/>
</dbReference>
<sequence length="508" mass="56025">MRKLAMISALLFVAASLVAGTSLNGATLRSPDDLRLGRIGVLQGTIHERYAMKAWPEATILQYQSPSDLLLAVKSGKADAAIYSDDELMVMLRQNDDLAVLGDELLATPLGMGFRYEQTELRSAFNNFLRDIKADGRQDAMVRYWMKEGGTRMPEIPASAENEVLRVGIVSDNGMPFCALIDNRLTGYSIELLDRFGLYTGRKITYVNIEFGSMIAALASRKIDMIGAVMAITPERRKKVAFSDPYYEQGANLFALKKNIASLPQPSTAGSVKDGKSFLAGIAESFRSNILLENRWQLILEGFRTTLVISVFSALLGTLFGALVCFMRMSRLNVLRVSAGVFISLLRGTPVLVLLMLVFYVVFASVNIDPVLVAVIAFGLNFAAYSAEIFRAGIEGIDRGQTEAGIAMGFTGPATFYFIVLPQTLQRILPVYKGEFISLVKMTSIVGYIAVQDLTKAGDIIRSRTFDAFFPLIMVAALYFFLSWALMRLLEYLEGMMAPKHRNRTVAA</sequence>
<evidence type="ECO:0000256" key="8">
    <source>
        <dbReference type="ARBA" id="ARBA00022989"/>
    </source>
</evidence>
<dbReference type="EMBL" id="LVWG01000030">
    <property type="protein sequence ID" value="KZK74272.1"/>
    <property type="molecule type" value="Genomic_DNA"/>
</dbReference>
<feature type="transmembrane region" description="Helical" evidence="10">
    <location>
        <begin position="339"/>
        <end position="365"/>
    </location>
</feature>
<dbReference type="GO" id="GO:0043190">
    <property type="term" value="C:ATP-binding cassette (ABC) transporter complex"/>
    <property type="evidence" value="ECO:0007669"/>
    <property type="project" value="InterPro"/>
</dbReference>
<feature type="signal peptide" evidence="11">
    <location>
        <begin position="1"/>
        <end position="19"/>
    </location>
</feature>
<dbReference type="RefSeq" id="WP_303681629.1">
    <property type="nucleotide sequence ID" value="NZ_LVWG01000030.1"/>
</dbReference>
<evidence type="ECO:0000256" key="7">
    <source>
        <dbReference type="ARBA" id="ARBA00022970"/>
    </source>
</evidence>
<keyword evidence="5" id="KW-1003">Cell membrane</keyword>
<comment type="caution">
    <text evidence="13">The sequence shown here is derived from an EMBL/GenBank/DDBJ whole genome shotgun (WGS) entry which is preliminary data.</text>
</comment>
<keyword evidence="8 10" id="KW-1133">Transmembrane helix</keyword>
<evidence type="ECO:0000256" key="4">
    <source>
        <dbReference type="ARBA" id="ARBA00022448"/>
    </source>
</evidence>
<dbReference type="PROSITE" id="PS50928">
    <property type="entry name" value="ABC_TM1"/>
    <property type="match status" value="1"/>
</dbReference>
<organism evidence="13 14">
    <name type="scientific">Pelodictyon luteolum</name>
    <dbReference type="NCBI Taxonomy" id="1100"/>
    <lineage>
        <taxon>Bacteria</taxon>
        <taxon>Pseudomonadati</taxon>
        <taxon>Chlorobiota</taxon>
        <taxon>Chlorobiia</taxon>
        <taxon>Chlorobiales</taxon>
        <taxon>Chlorobiaceae</taxon>
        <taxon>Chlorobium/Pelodictyon group</taxon>
        <taxon>Pelodictyon</taxon>
    </lineage>
</organism>